<comment type="caution">
    <text evidence="1">The sequence shown here is derived from an EMBL/GenBank/DDBJ whole genome shotgun (WGS) entry which is preliminary data.</text>
</comment>
<sequence>MNIIRAEKEDIDNILIIYEKAKAFMRRSGNSSQWSDGYPSRAILLNDIERKELYKIVDGKSIMAVFLLMQREEKTYREIEGSWLEDSSYLTIHRIAKADGRRGILQEAVQFAERINPHIRIDTHHDNKPMQKVLLSLGFTFCGIIHLENGEERLAYEKT</sequence>
<dbReference type="AlphaFoldDB" id="A0A9D1PUH5"/>
<dbReference type="SUPFAM" id="SSF55729">
    <property type="entry name" value="Acyl-CoA N-acyltransferases (Nat)"/>
    <property type="match status" value="1"/>
</dbReference>
<dbReference type="Proteomes" id="UP000823936">
    <property type="component" value="Unassembled WGS sequence"/>
</dbReference>
<organism evidence="1 2">
    <name type="scientific">Candidatus Ornithospirochaeta avicola</name>
    <dbReference type="NCBI Taxonomy" id="2840896"/>
    <lineage>
        <taxon>Bacteria</taxon>
        <taxon>Pseudomonadati</taxon>
        <taxon>Spirochaetota</taxon>
        <taxon>Spirochaetia</taxon>
        <taxon>Spirochaetales</taxon>
        <taxon>Spirochaetaceae</taxon>
        <taxon>Spirochaetaceae incertae sedis</taxon>
        <taxon>Candidatus Ornithospirochaeta</taxon>
    </lineage>
</organism>
<protein>
    <submittedName>
        <fullName evidence="1">N-acetyltransferase</fullName>
    </submittedName>
</protein>
<reference evidence="1" key="1">
    <citation type="journal article" date="2021" name="PeerJ">
        <title>Extensive microbial diversity within the chicken gut microbiome revealed by metagenomics and culture.</title>
        <authorList>
            <person name="Gilroy R."/>
            <person name="Ravi A."/>
            <person name="Getino M."/>
            <person name="Pursley I."/>
            <person name="Horton D.L."/>
            <person name="Alikhan N.F."/>
            <person name="Baker D."/>
            <person name="Gharbi K."/>
            <person name="Hall N."/>
            <person name="Watson M."/>
            <person name="Adriaenssens E.M."/>
            <person name="Foster-Nyarko E."/>
            <person name="Jarju S."/>
            <person name="Secka A."/>
            <person name="Antonio M."/>
            <person name="Oren A."/>
            <person name="Chaudhuri R.R."/>
            <person name="La Ragione R."/>
            <person name="Hildebrand F."/>
            <person name="Pallen M.J."/>
        </authorList>
    </citation>
    <scope>NUCLEOTIDE SEQUENCE</scope>
    <source>
        <strain evidence="1">Gambia11-129</strain>
    </source>
</reference>
<dbReference type="InterPro" id="IPR016181">
    <property type="entry name" value="Acyl_CoA_acyltransferase"/>
</dbReference>
<dbReference type="EMBL" id="DXHU01000023">
    <property type="protein sequence ID" value="HIV99557.1"/>
    <property type="molecule type" value="Genomic_DNA"/>
</dbReference>
<evidence type="ECO:0000313" key="2">
    <source>
        <dbReference type="Proteomes" id="UP000823936"/>
    </source>
</evidence>
<accession>A0A9D1PUH5</accession>
<dbReference type="Gene3D" id="3.40.630.30">
    <property type="match status" value="1"/>
</dbReference>
<name>A0A9D1PUH5_9SPIO</name>
<evidence type="ECO:0000313" key="1">
    <source>
        <dbReference type="EMBL" id="HIV99557.1"/>
    </source>
</evidence>
<proteinExistence type="predicted"/>
<reference evidence="1" key="2">
    <citation type="submission" date="2021-04" db="EMBL/GenBank/DDBJ databases">
        <authorList>
            <person name="Gilroy R."/>
        </authorList>
    </citation>
    <scope>NUCLEOTIDE SEQUENCE</scope>
    <source>
        <strain evidence="1">Gambia11-129</strain>
    </source>
</reference>
<gene>
    <name evidence="1" type="ORF">IAB12_07265</name>
</gene>